<dbReference type="SMART" id="SM00327">
    <property type="entry name" value="VWA"/>
    <property type="match status" value="1"/>
</dbReference>
<dbReference type="InterPro" id="IPR013694">
    <property type="entry name" value="VIT"/>
</dbReference>
<dbReference type="SMART" id="SM00609">
    <property type="entry name" value="VIT"/>
    <property type="match status" value="1"/>
</dbReference>
<reference evidence="5" key="1">
    <citation type="submission" date="2021-01" db="EMBL/GenBank/DDBJ databases">
        <authorList>
            <person name="Corre E."/>
            <person name="Pelletier E."/>
            <person name="Niang G."/>
            <person name="Scheremetjew M."/>
            <person name="Finn R."/>
            <person name="Kale V."/>
            <person name="Holt S."/>
            <person name="Cochrane G."/>
            <person name="Meng A."/>
            <person name="Brown T."/>
            <person name="Cohen L."/>
        </authorList>
    </citation>
    <scope>NUCLEOTIDE SEQUENCE</scope>
    <source>
        <strain evidence="5">308</strain>
    </source>
</reference>
<keyword evidence="1" id="KW-0175">Coiled coil</keyword>
<gene>
    <name evidence="5" type="ORF">CHYS00102_LOCUS22567</name>
</gene>
<feature type="domain" description="VWFA" evidence="3">
    <location>
        <begin position="247"/>
        <end position="415"/>
    </location>
</feature>
<feature type="transmembrane region" description="Helical" evidence="2">
    <location>
        <begin position="615"/>
        <end position="632"/>
    </location>
</feature>
<sequence length="633" mass="71240">MKISANIIDGIAEVSIFQEFETVSWDLPFVDSRYQLPIDERASVTKFSATIGDRVVRAVVKEKEEAQREYDAALENGNSAFLAEQERRDIFKISVGNLPQENIVRIEFVYVSPLETIGAEIISFFLPTGIAPKYEPTNRPQDTLSYDVDLMDKGVTIEVNATMAMPLTNVTSPSHTIEVTSNSEKSFANVVLVDENPLTRDLVIYFNTENSFKPQLFIEESDLYSSTAMLLSFVPPPLLREEIKKYEFIFIVDQSGSMGGDKMMQTKKALVSVIESLPDGSLFNIVGFGSTCEFLFPESRSIESRQIALSHIDKMEASLGGTEILLPLQKIYATKPTETYYRQLYLFTDGEVSNEDETIEYVRKFRSTGRVFSLGIGPHASRYLVQGIAKSGRGTAEFVPGNDDELIYEAVKRQMDVSMSPVLDDAEIEWGVEGQQAPYITPPLLQGKRYIAYFLYEGSSASDSLNNFNNLLVTSDIFVSVTAYDITTNKKYVFDAMTKDMIMLRGSYSDNMIHKMAARALISDLEDGGSKMQETEANYDEIRNKIVEIGLKYQLPSSETSFIAVDNYDWKGNIEMKQNDDDMTLLSSPKTYTADFDDGPYFSEDSSAPSSCLCLFSFYWCYVVMFLSFLFLV</sequence>
<name>A0A7S1BSN3_9STRA</name>
<keyword evidence="2" id="KW-0812">Transmembrane</keyword>
<dbReference type="PANTHER" id="PTHR45737">
    <property type="entry name" value="VON WILLEBRAND FACTOR A DOMAIN-CONTAINING PROTEIN 5A"/>
    <property type="match status" value="1"/>
</dbReference>
<dbReference type="Gene3D" id="3.40.50.410">
    <property type="entry name" value="von Willebrand factor, type A domain"/>
    <property type="match status" value="1"/>
</dbReference>
<dbReference type="PANTHER" id="PTHR45737:SF6">
    <property type="entry name" value="VON WILLEBRAND FACTOR A DOMAIN-CONTAINING PROTEIN 5A"/>
    <property type="match status" value="1"/>
</dbReference>
<dbReference type="PROSITE" id="PS50234">
    <property type="entry name" value="VWFA"/>
    <property type="match status" value="1"/>
</dbReference>
<evidence type="ECO:0000256" key="1">
    <source>
        <dbReference type="SAM" id="Coils"/>
    </source>
</evidence>
<dbReference type="PROSITE" id="PS51468">
    <property type="entry name" value="VIT"/>
    <property type="match status" value="1"/>
</dbReference>
<organism evidence="5">
    <name type="scientific">Corethron hystrix</name>
    <dbReference type="NCBI Taxonomy" id="216773"/>
    <lineage>
        <taxon>Eukaryota</taxon>
        <taxon>Sar</taxon>
        <taxon>Stramenopiles</taxon>
        <taxon>Ochrophyta</taxon>
        <taxon>Bacillariophyta</taxon>
        <taxon>Coscinodiscophyceae</taxon>
        <taxon>Corethrophycidae</taxon>
        <taxon>Corethrales</taxon>
        <taxon>Corethraceae</taxon>
        <taxon>Corethron</taxon>
    </lineage>
</organism>
<feature type="coiled-coil region" evidence="1">
    <location>
        <begin position="525"/>
        <end position="552"/>
    </location>
</feature>
<keyword evidence="2" id="KW-1133">Transmembrane helix</keyword>
<dbReference type="EMBL" id="HBFR01031091">
    <property type="protein sequence ID" value="CAD8895353.1"/>
    <property type="molecule type" value="Transcribed_RNA"/>
</dbReference>
<dbReference type="Pfam" id="PF08487">
    <property type="entry name" value="VIT"/>
    <property type="match status" value="1"/>
</dbReference>
<accession>A0A7S1BSN3</accession>
<feature type="domain" description="VIT" evidence="4">
    <location>
        <begin position="1"/>
        <end position="112"/>
    </location>
</feature>
<dbReference type="Pfam" id="PF13768">
    <property type="entry name" value="VWA_3"/>
    <property type="match status" value="1"/>
</dbReference>
<dbReference type="SUPFAM" id="SSF53300">
    <property type="entry name" value="vWA-like"/>
    <property type="match status" value="1"/>
</dbReference>
<protein>
    <recommendedName>
        <fullName evidence="6">VIT domain-containing protein</fullName>
    </recommendedName>
</protein>
<proteinExistence type="predicted"/>
<evidence type="ECO:0000259" key="4">
    <source>
        <dbReference type="PROSITE" id="PS51468"/>
    </source>
</evidence>
<evidence type="ECO:0000256" key="2">
    <source>
        <dbReference type="SAM" id="Phobius"/>
    </source>
</evidence>
<dbReference type="InterPro" id="IPR002035">
    <property type="entry name" value="VWF_A"/>
</dbReference>
<dbReference type="AlphaFoldDB" id="A0A7S1BSN3"/>
<dbReference type="InterPro" id="IPR036465">
    <property type="entry name" value="vWFA_dom_sf"/>
</dbReference>
<keyword evidence="2" id="KW-0472">Membrane</keyword>
<evidence type="ECO:0000313" key="5">
    <source>
        <dbReference type="EMBL" id="CAD8895353.1"/>
    </source>
</evidence>
<evidence type="ECO:0008006" key="6">
    <source>
        <dbReference type="Google" id="ProtNLM"/>
    </source>
</evidence>
<evidence type="ECO:0000259" key="3">
    <source>
        <dbReference type="PROSITE" id="PS50234"/>
    </source>
</evidence>